<evidence type="ECO:0000259" key="2">
    <source>
        <dbReference type="Pfam" id="PF06439"/>
    </source>
</evidence>
<accession>A0A1G9HDC9</accession>
<proteinExistence type="predicted"/>
<gene>
    <name evidence="3" type="ORF">SAMN05421823_104397</name>
</gene>
<evidence type="ECO:0000313" key="3">
    <source>
        <dbReference type="EMBL" id="SDL10826.1"/>
    </source>
</evidence>
<keyword evidence="4" id="KW-1185">Reference proteome</keyword>
<organism evidence="3 4">
    <name type="scientific">Catalinimonas alkaloidigena</name>
    <dbReference type="NCBI Taxonomy" id="1075417"/>
    <lineage>
        <taxon>Bacteria</taxon>
        <taxon>Pseudomonadati</taxon>
        <taxon>Bacteroidota</taxon>
        <taxon>Cytophagia</taxon>
        <taxon>Cytophagales</taxon>
        <taxon>Catalimonadaceae</taxon>
        <taxon>Catalinimonas</taxon>
    </lineage>
</organism>
<reference evidence="3 4" key="1">
    <citation type="submission" date="2016-10" db="EMBL/GenBank/DDBJ databases">
        <authorList>
            <person name="de Groot N.N."/>
        </authorList>
    </citation>
    <scope>NUCLEOTIDE SEQUENCE [LARGE SCALE GENOMIC DNA]</scope>
    <source>
        <strain evidence="3 4">DSM 25186</strain>
    </source>
</reference>
<dbReference type="Pfam" id="PF06439">
    <property type="entry name" value="3keto-disac_hyd"/>
    <property type="match status" value="1"/>
</dbReference>
<protein>
    <recommendedName>
        <fullName evidence="2">3-keto-alpha-glucoside-1,2-lyase/3-keto-2-hydroxy-glucal hydratase domain-containing protein</fullName>
    </recommendedName>
</protein>
<name>A0A1G9HDC9_9BACT</name>
<feature type="chain" id="PRO_5011718818" description="3-keto-alpha-glucoside-1,2-lyase/3-keto-2-hydroxy-glucal hydratase domain-containing protein" evidence="1">
    <location>
        <begin position="45"/>
        <end position="627"/>
    </location>
</feature>
<evidence type="ECO:0000313" key="4">
    <source>
        <dbReference type="Proteomes" id="UP000198510"/>
    </source>
</evidence>
<dbReference type="OrthoDB" id="938897at2"/>
<dbReference type="Gene3D" id="2.60.120.560">
    <property type="entry name" value="Exo-inulinase, domain 1"/>
    <property type="match status" value="1"/>
</dbReference>
<keyword evidence="1" id="KW-0732">Signal</keyword>
<feature type="signal peptide" evidence="1">
    <location>
        <begin position="1"/>
        <end position="44"/>
    </location>
</feature>
<dbReference type="Proteomes" id="UP000198510">
    <property type="component" value="Unassembled WGS sequence"/>
</dbReference>
<dbReference type="GO" id="GO:0016787">
    <property type="term" value="F:hydrolase activity"/>
    <property type="evidence" value="ECO:0007669"/>
    <property type="project" value="InterPro"/>
</dbReference>
<dbReference type="EMBL" id="FNFO01000004">
    <property type="protein sequence ID" value="SDL10826.1"/>
    <property type="molecule type" value="Genomic_DNA"/>
</dbReference>
<sequence length="627" mass="68796">MFFMKVRLSLNARFQGRRPLTVPPPTWRLALLALSLCSFLGLQAQTPQAGYTAIPLTDLSAFQSTAGNWTVVGSVTTHPKKAGQFTTTSGTGILVNQPTDKAKANIMTKQEFGDVDLSLDYMMAEGSNSGVYLMGRYEIQLLDSWGKPNMTYQDNGAIYARWDEATQHGYEGHAPGINVSRAPGLWQHLEISFQAPRFEGGKKVANARILSLSLNGTVLHENVELTGPTRGPAFPEEAATGPLFIQGDHGAVAFRNLAYKAFTQDKIALSNLKYRLYEGAFQKPEELSSKAASQEGTLNELTWRGASGANEYAYQITGTMQIPAAGQYIFELNTGTRNQMMIGNKRIPDGTPVQLQAGAQQFEILTLKDFSWQGQQLGLMVSGPGMRRQPLHASGSMPLNDPTSPILLPVQGEPKVFRSFIDFKQDATTPERRIPHAISVGDPSGVHYTFDADNGALVQVWRGEFLDATPMWNSRGDGSADPMGSILPLNDAPALAVLTTTNAEWPTTEPEGTYRMRGYKLDAQGYPTFRYTIHGLNVQDRIVPAEGGKKLVREIRLENPASTGLYFRVANGTGIAKQRDGAYTINDQQYKVKLLEGPTPTVRNGNELVVPMAQMRAGQALRYEIIW</sequence>
<feature type="domain" description="3-keto-alpha-glucoside-1,2-lyase/3-keto-2-hydroxy-glucal hydratase" evidence="2">
    <location>
        <begin position="69"/>
        <end position="257"/>
    </location>
</feature>
<evidence type="ECO:0000256" key="1">
    <source>
        <dbReference type="SAM" id="SignalP"/>
    </source>
</evidence>
<dbReference type="STRING" id="1075417.SAMN05421823_104397"/>
<dbReference type="InterPro" id="IPR010496">
    <property type="entry name" value="AL/BT2_dom"/>
</dbReference>
<dbReference type="AlphaFoldDB" id="A0A1G9HDC9"/>